<feature type="compositionally biased region" description="Polar residues" evidence="1">
    <location>
        <begin position="1"/>
        <end position="21"/>
    </location>
</feature>
<dbReference type="AlphaFoldDB" id="A0A9P5PZD3"/>
<proteinExistence type="predicted"/>
<dbReference type="OrthoDB" id="2649166at2759"/>
<feature type="region of interest" description="Disordered" evidence="1">
    <location>
        <begin position="149"/>
        <end position="228"/>
    </location>
</feature>
<evidence type="ECO:0000313" key="3">
    <source>
        <dbReference type="Proteomes" id="UP000772434"/>
    </source>
</evidence>
<feature type="compositionally biased region" description="Polar residues" evidence="1">
    <location>
        <begin position="532"/>
        <end position="556"/>
    </location>
</feature>
<accession>A0A9P5PZD3</accession>
<evidence type="ECO:0000313" key="2">
    <source>
        <dbReference type="EMBL" id="KAF9072698.1"/>
    </source>
</evidence>
<feature type="compositionally biased region" description="Low complexity" evidence="1">
    <location>
        <begin position="275"/>
        <end position="285"/>
    </location>
</feature>
<sequence length="556" mass="62786">MSRNPYPSPLNSSTFSRSAGSTPRFFDSEPGMPPTEMTEEDAIESSLQSTINRLDQAFERIRHLRRDILQEHARNRSLGPSHEAIVLTGQNDENRADAERMRTIVPPDSHERLRQFEARRAEADRERDRNREHDHSHLLRAAAAHMHPLDTSISPSHPSAAQSPLSFASPLSPPRQRLLPHRVLDGQPALRRRESSDDPRTDIGRRVAARESARDSNSSPSHMSWGEHRLPTVIERDFEYSTSTRLRRSEPGFPRRVQPSLMDRIDRLSRSLDANANAAPQSPSAEISNVRLGSSFSRQSSNRSNLPSATTSSSLSLLSNFPVNNFATPSSTLLSNSPLLFEEPVSYDYSEERMQSIDEALAAVSENENALPPNWDGRENLLLFTSSPLQMNREPDARLGHHRDNTVQMQTYARQRELYQLIEENLYRTKTSTCIALDANGEEIQEYTRPRQQTFSRPSRRHTIDDWGQQRTDVPSRNPHDSGDGIGYTVHLDGPVSIIGSESSVPEKRRTFGTNDPWYTDPLPSKLVDKFTGQSQPARRQPSSLRISTPMVTVGR</sequence>
<comment type="caution">
    <text evidence="2">The sequence shown here is derived from an EMBL/GenBank/DDBJ whole genome shotgun (WGS) entry which is preliminary data.</text>
</comment>
<evidence type="ECO:0000256" key="1">
    <source>
        <dbReference type="SAM" id="MobiDB-lite"/>
    </source>
</evidence>
<name>A0A9P5PZD3_9AGAR</name>
<feature type="region of interest" description="Disordered" evidence="1">
    <location>
        <begin position="530"/>
        <end position="556"/>
    </location>
</feature>
<feature type="region of interest" description="Disordered" evidence="1">
    <location>
        <begin position="448"/>
        <end position="483"/>
    </location>
</feature>
<organism evidence="2 3">
    <name type="scientific">Rhodocollybia butyracea</name>
    <dbReference type="NCBI Taxonomy" id="206335"/>
    <lineage>
        <taxon>Eukaryota</taxon>
        <taxon>Fungi</taxon>
        <taxon>Dikarya</taxon>
        <taxon>Basidiomycota</taxon>
        <taxon>Agaricomycotina</taxon>
        <taxon>Agaricomycetes</taxon>
        <taxon>Agaricomycetidae</taxon>
        <taxon>Agaricales</taxon>
        <taxon>Marasmiineae</taxon>
        <taxon>Omphalotaceae</taxon>
        <taxon>Rhodocollybia</taxon>
    </lineage>
</organism>
<feature type="compositionally biased region" description="Low complexity" evidence="1">
    <location>
        <begin position="294"/>
        <end position="314"/>
    </location>
</feature>
<feature type="region of interest" description="Disordered" evidence="1">
    <location>
        <begin position="275"/>
        <end position="314"/>
    </location>
</feature>
<feature type="region of interest" description="Disordered" evidence="1">
    <location>
        <begin position="241"/>
        <end position="261"/>
    </location>
</feature>
<gene>
    <name evidence="2" type="ORF">BDP27DRAFT_383578</name>
</gene>
<feature type="compositionally biased region" description="Basic and acidic residues" evidence="1">
    <location>
        <begin position="191"/>
        <end position="214"/>
    </location>
</feature>
<dbReference type="EMBL" id="JADNRY010000022">
    <property type="protein sequence ID" value="KAF9072698.1"/>
    <property type="molecule type" value="Genomic_DNA"/>
</dbReference>
<dbReference type="Proteomes" id="UP000772434">
    <property type="component" value="Unassembled WGS sequence"/>
</dbReference>
<reference evidence="2" key="1">
    <citation type="submission" date="2020-11" db="EMBL/GenBank/DDBJ databases">
        <authorList>
            <consortium name="DOE Joint Genome Institute"/>
            <person name="Ahrendt S."/>
            <person name="Riley R."/>
            <person name="Andreopoulos W."/>
            <person name="Labutti K."/>
            <person name="Pangilinan J."/>
            <person name="Ruiz-Duenas F.J."/>
            <person name="Barrasa J.M."/>
            <person name="Sanchez-Garcia M."/>
            <person name="Camarero S."/>
            <person name="Miyauchi S."/>
            <person name="Serrano A."/>
            <person name="Linde D."/>
            <person name="Babiker R."/>
            <person name="Drula E."/>
            <person name="Ayuso-Fernandez I."/>
            <person name="Pacheco R."/>
            <person name="Padilla G."/>
            <person name="Ferreira P."/>
            <person name="Barriuso J."/>
            <person name="Kellner H."/>
            <person name="Castanera R."/>
            <person name="Alfaro M."/>
            <person name="Ramirez L."/>
            <person name="Pisabarro A.G."/>
            <person name="Kuo A."/>
            <person name="Tritt A."/>
            <person name="Lipzen A."/>
            <person name="He G."/>
            <person name="Yan M."/>
            <person name="Ng V."/>
            <person name="Cullen D."/>
            <person name="Martin F."/>
            <person name="Rosso M.-N."/>
            <person name="Henrissat B."/>
            <person name="Hibbett D."/>
            <person name="Martinez A.T."/>
            <person name="Grigoriev I.V."/>
        </authorList>
    </citation>
    <scope>NUCLEOTIDE SEQUENCE</scope>
    <source>
        <strain evidence="2">AH 40177</strain>
    </source>
</reference>
<feature type="region of interest" description="Disordered" evidence="1">
    <location>
        <begin position="1"/>
        <end position="46"/>
    </location>
</feature>
<keyword evidence="3" id="KW-1185">Reference proteome</keyword>
<protein>
    <submittedName>
        <fullName evidence="2">Uncharacterized protein</fullName>
    </submittedName>
</protein>
<feature type="compositionally biased region" description="Low complexity" evidence="1">
    <location>
        <begin position="158"/>
        <end position="177"/>
    </location>
</feature>